<accession>A0A4C1XKM5</accession>
<comment type="caution">
    <text evidence="1">The sequence shown here is derived from an EMBL/GenBank/DDBJ whole genome shotgun (WGS) entry which is preliminary data.</text>
</comment>
<dbReference type="Proteomes" id="UP000299102">
    <property type="component" value="Unassembled WGS sequence"/>
</dbReference>
<dbReference type="EMBL" id="BGZK01000850">
    <property type="protein sequence ID" value="GBP62827.1"/>
    <property type="molecule type" value="Genomic_DNA"/>
</dbReference>
<dbReference type="AlphaFoldDB" id="A0A4C1XKM5"/>
<evidence type="ECO:0000313" key="2">
    <source>
        <dbReference type="Proteomes" id="UP000299102"/>
    </source>
</evidence>
<gene>
    <name evidence="1" type="ORF">EVAR_50657_1</name>
</gene>
<proteinExistence type="predicted"/>
<protein>
    <submittedName>
        <fullName evidence="1">Uncharacterized protein</fullName>
    </submittedName>
</protein>
<organism evidence="1 2">
    <name type="scientific">Eumeta variegata</name>
    <name type="common">Bagworm moth</name>
    <name type="synonym">Eumeta japonica</name>
    <dbReference type="NCBI Taxonomy" id="151549"/>
    <lineage>
        <taxon>Eukaryota</taxon>
        <taxon>Metazoa</taxon>
        <taxon>Ecdysozoa</taxon>
        <taxon>Arthropoda</taxon>
        <taxon>Hexapoda</taxon>
        <taxon>Insecta</taxon>
        <taxon>Pterygota</taxon>
        <taxon>Neoptera</taxon>
        <taxon>Endopterygota</taxon>
        <taxon>Lepidoptera</taxon>
        <taxon>Glossata</taxon>
        <taxon>Ditrysia</taxon>
        <taxon>Tineoidea</taxon>
        <taxon>Psychidae</taxon>
        <taxon>Oiketicinae</taxon>
        <taxon>Eumeta</taxon>
    </lineage>
</organism>
<sequence>MMQRFVGYDSNIGLTVRIPKPKDSAQWAFPFEELPNKVKRSRGVGINMEELSDKEDMPNEDCSDVEPDIMRTLHKTKIANQNLKLEGDNDSPLQPKSTAFSVAIIVWFFRR</sequence>
<reference evidence="1 2" key="1">
    <citation type="journal article" date="2019" name="Commun. Biol.">
        <title>The bagworm genome reveals a unique fibroin gene that provides high tensile strength.</title>
        <authorList>
            <person name="Kono N."/>
            <person name="Nakamura H."/>
            <person name="Ohtoshi R."/>
            <person name="Tomita M."/>
            <person name="Numata K."/>
            <person name="Arakawa K."/>
        </authorList>
    </citation>
    <scope>NUCLEOTIDE SEQUENCE [LARGE SCALE GENOMIC DNA]</scope>
</reference>
<keyword evidence="2" id="KW-1185">Reference proteome</keyword>
<dbReference type="OrthoDB" id="10017160at2759"/>
<evidence type="ECO:0000313" key="1">
    <source>
        <dbReference type="EMBL" id="GBP62827.1"/>
    </source>
</evidence>
<name>A0A4C1XKM5_EUMVA</name>